<evidence type="ECO:0000313" key="14">
    <source>
        <dbReference type="EMBL" id="CAL4229178.1"/>
    </source>
</evidence>
<keyword evidence="15" id="KW-1185">Reference proteome</keyword>
<feature type="compositionally biased region" description="Gly residues" evidence="12">
    <location>
        <begin position="1"/>
        <end position="10"/>
    </location>
</feature>
<comment type="similarity">
    <text evidence="2">Belongs to the krueppel C2H2-type zinc-finger protein family.</text>
</comment>
<protein>
    <recommendedName>
        <fullName evidence="13">C2H2-type domain-containing protein</fullName>
    </recommendedName>
</protein>
<name>A0AAV2SQZ4_MEGNR</name>
<comment type="subcellular location">
    <subcellularLocation>
        <location evidence="1">Nucleus</location>
    </subcellularLocation>
</comment>
<keyword evidence="3" id="KW-0479">Metal-binding</keyword>
<evidence type="ECO:0000256" key="1">
    <source>
        <dbReference type="ARBA" id="ARBA00004123"/>
    </source>
</evidence>
<dbReference type="AlphaFoldDB" id="A0AAV2SQZ4"/>
<dbReference type="PROSITE" id="PS50157">
    <property type="entry name" value="ZINC_FINGER_C2H2_2"/>
    <property type="match status" value="1"/>
</dbReference>
<comment type="caution">
    <text evidence="14">The sequence shown here is derived from an EMBL/GenBank/DDBJ whole genome shotgun (WGS) entry which is preliminary data.</text>
</comment>
<evidence type="ECO:0000256" key="2">
    <source>
        <dbReference type="ARBA" id="ARBA00006991"/>
    </source>
</evidence>
<evidence type="ECO:0000256" key="10">
    <source>
        <dbReference type="ARBA" id="ARBA00023242"/>
    </source>
</evidence>
<dbReference type="Proteomes" id="UP001497623">
    <property type="component" value="Unassembled WGS sequence"/>
</dbReference>
<feature type="region of interest" description="Disordered" evidence="12">
    <location>
        <begin position="1"/>
        <end position="44"/>
    </location>
</feature>
<proteinExistence type="inferred from homology"/>
<gene>
    <name evidence="14" type="ORF">MNOR_LOCUS39672</name>
</gene>
<dbReference type="GO" id="GO:0008270">
    <property type="term" value="F:zinc ion binding"/>
    <property type="evidence" value="ECO:0007669"/>
    <property type="project" value="UniProtKB-KW"/>
</dbReference>
<dbReference type="SUPFAM" id="SSF57667">
    <property type="entry name" value="beta-beta-alpha zinc fingers"/>
    <property type="match status" value="1"/>
</dbReference>
<evidence type="ECO:0000256" key="7">
    <source>
        <dbReference type="ARBA" id="ARBA00023015"/>
    </source>
</evidence>
<evidence type="ECO:0000256" key="6">
    <source>
        <dbReference type="ARBA" id="ARBA00022833"/>
    </source>
</evidence>
<dbReference type="Pfam" id="PF00096">
    <property type="entry name" value="zf-C2H2"/>
    <property type="match status" value="1"/>
</dbReference>
<sequence length="199" mass="21218">GRGSSYGYGLSGDATTQQLRGGGGGGGLLPQMARPGGRISQGEHRREHLLGGASKTQIDHDLGGQPPGAPIVHPCPMCHKQFSSRQDLRRHIRVHTGERPYQCPLCSHRAALKGNIKKHLLTVHRDHAAELVSGYTDNLDALLTVNSDFANSGTENVTGSSPSMSVSSSIEGLPEDLNSIVRDPQGDKLYSATSLTYNE</sequence>
<dbReference type="InterPro" id="IPR013087">
    <property type="entry name" value="Znf_C2H2_type"/>
</dbReference>
<dbReference type="PROSITE" id="PS00028">
    <property type="entry name" value="ZINC_FINGER_C2H2_1"/>
    <property type="match status" value="1"/>
</dbReference>
<evidence type="ECO:0000256" key="5">
    <source>
        <dbReference type="ARBA" id="ARBA00022771"/>
    </source>
</evidence>
<keyword evidence="9" id="KW-0804">Transcription</keyword>
<reference evidence="14 15" key="1">
    <citation type="submission" date="2024-05" db="EMBL/GenBank/DDBJ databases">
        <authorList>
            <person name="Wallberg A."/>
        </authorList>
    </citation>
    <scope>NUCLEOTIDE SEQUENCE [LARGE SCALE GENOMIC DNA]</scope>
</reference>
<dbReference type="InterPro" id="IPR036236">
    <property type="entry name" value="Znf_C2H2_sf"/>
</dbReference>
<keyword evidence="10" id="KW-0539">Nucleus</keyword>
<dbReference type="PANTHER" id="PTHR24394">
    <property type="entry name" value="ZINC FINGER PROTEIN"/>
    <property type="match status" value="1"/>
</dbReference>
<dbReference type="FunFam" id="3.30.160.60:FF:000145">
    <property type="entry name" value="Zinc finger protein 574"/>
    <property type="match status" value="1"/>
</dbReference>
<keyword evidence="7" id="KW-0805">Transcription regulation</keyword>
<evidence type="ECO:0000259" key="13">
    <source>
        <dbReference type="PROSITE" id="PS50157"/>
    </source>
</evidence>
<evidence type="ECO:0000256" key="11">
    <source>
        <dbReference type="PROSITE-ProRule" id="PRU00042"/>
    </source>
</evidence>
<keyword evidence="5 11" id="KW-0863">Zinc-finger</keyword>
<dbReference type="PANTHER" id="PTHR24394:SF29">
    <property type="entry name" value="MYONEURIN"/>
    <property type="match status" value="1"/>
</dbReference>
<feature type="domain" description="C2H2-type" evidence="13">
    <location>
        <begin position="73"/>
        <end position="100"/>
    </location>
</feature>
<organism evidence="14 15">
    <name type="scientific">Meganyctiphanes norvegica</name>
    <name type="common">Northern krill</name>
    <name type="synonym">Thysanopoda norvegica</name>
    <dbReference type="NCBI Taxonomy" id="48144"/>
    <lineage>
        <taxon>Eukaryota</taxon>
        <taxon>Metazoa</taxon>
        <taxon>Ecdysozoa</taxon>
        <taxon>Arthropoda</taxon>
        <taxon>Crustacea</taxon>
        <taxon>Multicrustacea</taxon>
        <taxon>Malacostraca</taxon>
        <taxon>Eumalacostraca</taxon>
        <taxon>Eucarida</taxon>
        <taxon>Euphausiacea</taxon>
        <taxon>Euphausiidae</taxon>
        <taxon>Meganyctiphanes</taxon>
    </lineage>
</organism>
<feature type="non-terminal residue" evidence="14">
    <location>
        <position position="1"/>
    </location>
</feature>
<dbReference type="GO" id="GO:0005634">
    <property type="term" value="C:nucleus"/>
    <property type="evidence" value="ECO:0007669"/>
    <property type="project" value="UniProtKB-SubCell"/>
</dbReference>
<evidence type="ECO:0000256" key="4">
    <source>
        <dbReference type="ARBA" id="ARBA00022737"/>
    </source>
</evidence>
<dbReference type="Gene3D" id="3.30.160.60">
    <property type="entry name" value="Classic Zinc Finger"/>
    <property type="match status" value="2"/>
</dbReference>
<keyword evidence="4" id="KW-0677">Repeat</keyword>
<evidence type="ECO:0000256" key="9">
    <source>
        <dbReference type="ARBA" id="ARBA00023163"/>
    </source>
</evidence>
<dbReference type="GO" id="GO:0003677">
    <property type="term" value="F:DNA binding"/>
    <property type="evidence" value="ECO:0007669"/>
    <property type="project" value="UniProtKB-KW"/>
</dbReference>
<dbReference type="EMBL" id="CAXKWB010106733">
    <property type="protein sequence ID" value="CAL4229178.1"/>
    <property type="molecule type" value="Genomic_DNA"/>
</dbReference>
<evidence type="ECO:0000256" key="8">
    <source>
        <dbReference type="ARBA" id="ARBA00023125"/>
    </source>
</evidence>
<dbReference type="FunFam" id="3.30.160.60:FF:000075">
    <property type="entry name" value="Putative zinc finger protein 536"/>
    <property type="match status" value="1"/>
</dbReference>
<dbReference type="SMART" id="SM00355">
    <property type="entry name" value="ZnF_C2H2"/>
    <property type="match status" value="2"/>
</dbReference>
<accession>A0AAV2SQZ4</accession>
<evidence type="ECO:0000313" key="15">
    <source>
        <dbReference type="Proteomes" id="UP001497623"/>
    </source>
</evidence>
<keyword evidence="8" id="KW-0238">DNA-binding</keyword>
<evidence type="ECO:0000256" key="3">
    <source>
        <dbReference type="ARBA" id="ARBA00022723"/>
    </source>
</evidence>
<evidence type="ECO:0000256" key="12">
    <source>
        <dbReference type="SAM" id="MobiDB-lite"/>
    </source>
</evidence>
<keyword evidence="6" id="KW-0862">Zinc</keyword>